<sequence length="107" mass="12190">MSTFTLAHHIPMELVNKILITRPRHPLVNLLNYNSHSVSSSYDIEGRVFSVINNNFIICISGDGHIQDGDVCKLDEQGRIDFPFARSGWEMVHIVSVAFRMKYLDSL</sequence>
<accession>X0WCK1</accession>
<protein>
    <submittedName>
        <fullName evidence="1">Uncharacterized protein</fullName>
    </submittedName>
</protein>
<organism evidence="1">
    <name type="scientific">marine sediment metagenome</name>
    <dbReference type="NCBI Taxonomy" id="412755"/>
    <lineage>
        <taxon>unclassified sequences</taxon>
        <taxon>metagenomes</taxon>
        <taxon>ecological metagenomes</taxon>
    </lineage>
</organism>
<dbReference type="EMBL" id="BARS01039611">
    <property type="protein sequence ID" value="GAG20932.1"/>
    <property type="molecule type" value="Genomic_DNA"/>
</dbReference>
<gene>
    <name evidence="1" type="ORF">S01H1_60483</name>
</gene>
<reference evidence="1" key="1">
    <citation type="journal article" date="2014" name="Front. Microbiol.">
        <title>High frequency of phylogenetically diverse reductive dehalogenase-homologous genes in deep subseafloor sedimentary metagenomes.</title>
        <authorList>
            <person name="Kawai M."/>
            <person name="Futagami T."/>
            <person name="Toyoda A."/>
            <person name="Takaki Y."/>
            <person name="Nishi S."/>
            <person name="Hori S."/>
            <person name="Arai W."/>
            <person name="Tsubouchi T."/>
            <person name="Morono Y."/>
            <person name="Uchiyama I."/>
            <person name="Ito T."/>
            <person name="Fujiyama A."/>
            <person name="Inagaki F."/>
            <person name="Takami H."/>
        </authorList>
    </citation>
    <scope>NUCLEOTIDE SEQUENCE</scope>
    <source>
        <strain evidence="1">Expedition CK06-06</strain>
    </source>
</reference>
<comment type="caution">
    <text evidence="1">The sequence shown here is derived from an EMBL/GenBank/DDBJ whole genome shotgun (WGS) entry which is preliminary data.</text>
</comment>
<dbReference type="AlphaFoldDB" id="X0WCK1"/>
<name>X0WCK1_9ZZZZ</name>
<evidence type="ECO:0000313" key="1">
    <source>
        <dbReference type="EMBL" id="GAG20932.1"/>
    </source>
</evidence>
<proteinExistence type="predicted"/>